<dbReference type="AlphaFoldDB" id="A0A8S1JYQ6"/>
<gene>
    <name evidence="1" type="ORF">PSON_ATCC_30995.1.T0020377</name>
</gene>
<evidence type="ECO:0000313" key="2">
    <source>
        <dbReference type="Proteomes" id="UP000692954"/>
    </source>
</evidence>
<sequence>MGQIQQICANNIPQSESSITDIKQLQIKRDCHKDNSSKVIFEQSTVITETLDELQSKLSHDEDKQNQDLETNISIVESFQKLETKNLSQRELDQITDQNVNNNLDGTKNRSKSVFIRNILSEIPPKSILKNREMLQDQEKKHFTQQKRVRFSIKELHKNKFQQKYNGYKKISYI</sequence>
<evidence type="ECO:0000313" key="1">
    <source>
        <dbReference type="EMBL" id="CAD8047407.1"/>
    </source>
</evidence>
<protein>
    <submittedName>
        <fullName evidence="1">Uncharacterized protein</fullName>
    </submittedName>
</protein>
<dbReference type="OrthoDB" id="306814at2759"/>
<dbReference type="EMBL" id="CAJJDN010000002">
    <property type="protein sequence ID" value="CAD8047407.1"/>
    <property type="molecule type" value="Genomic_DNA"/>
</dbReference>
<accession>A0A8S1JYQ6</accession>
<name>A0A8S1JYQ6_9CILI</name>
<dbReference type="Proteomes" id="UP000692954">
    <property type="component" value="Unassembled WGS sequence"/>
</dbReference>
<comment type="caution">
    <text evidence="1">The sequence shown here is derived from an EMBL/GenBank/DDBJ whole genome shotgun (WGS) entry which is preliminary data.</text>
</comment>
<reference evidence="1" key="1">
    <citation type="submission" date="2021-01" db="EMBL/GenBank/DDBJ databases">
        <authorList>
            <consortium name="Genoscope - CEA"/>
            <person name="William W."/>
        </authorList>
    </citation>
    <scope>NUCLEOTIDE SEQUENCE</scope>
</reference>
<keyword evidence="2" id="KW-1185">Reference proteome</keyword>
<organism evidence="1 2">
    <name type="scientific">Paramecium sonneborni</name>
    <dbReference type="NCBI Taxonomy" id="65129"/>
    <lineage>
        <taxon>Eukaryota</taxon>
        <taxon>Sar</taxon>
        <taxon>Alveolata</taxon>
        <taxon>Ciliophora</taxon>
        <taxon>Intramacronucleata</taxon>
        <taxon>Oligohymenophorea</taxon>
        <taxon>Peniculida</taxon>
        <taxon>Parameciidae</taxon>
        <taxon>Paramecium</taxon>
    </lineage>
</organism>
<proteinExistence type="predicted"/>